<feature type="compositionally biased region" description="Low complexity" evidence="3">
    <location>
        <begin position="123"/>
        <end position="153"/>
    </location>
</feature>
<keyword evidence="5" id="KW-1185">Reference proteome</keyword>
<dbReference type="AlphaFoldDB" id="A0A3A3Z1T3"/>
<reference evidence="4 5" key="1">
    <citation type="submission" date="2018-09" db="EMBL/GenBank/DDBJ databases">
        <title>YIM 75000 draft genome.</title>
        <authorList>
            <person name="Tang S."/>
            <person name="Feng Y."/>
        </authorList>
    </citation>
    <scope>NUCLEOTIDE SEQUENCE [LARGE SCALE GENOMIC DNA]</scope>
    <source>
        <strain evidence="4 5">YIM 75000</strain>
    </source>
</reference>
<evidence type="ECO:0000256" key="3">
    <source>
        <dbReference type="SAM" id="MobiDB-lite"/>
    </source>
</evidence>
<evidence type="ECO:0000313" key="5">
    <source>
        <dbReference type="Proteomes" id="UP000265614"/>
    </source>
</evidence>
<dbReference type="PROSITE" id="PS50935">
    <property type="entry name" value="SSB"/>
    <property type="match status" value="1"/>
</dbReference>
<dbReference type="InterPro" id="IPR012340">
    <property type="entry name" value="NA-bd_OB-fold"/>
</dbReference>
<dbReference type="InterPro" id="IPR000424">
    <property type="entry name" value="Primosome_PriB/ssb"/>
</dbReference>
<dbReference type="Proteomes" id="UP000265614">
    <property type="component" value="Unassembled WGS sequence"/>
</dbReference>
<evidence type="ECO:0000256" key="1">
    <source>
        <dbReference type="ARBA" id="ARBA00023125"/>
    </source>
</evidence>
<dbReference type="InterPro" id="IPR011344">
    <property type="entry name" value="ssDNA-bd"/>
</dbReference>
<comment type="caution">
    <text evidence="4">The sequence shown here is derived from an EMBL/GenBank/DDBJ whole genome shotgun (WGS) entry which is preliminary data.</text>
</comment>
<proteinExistence type="predicted"/>
<keyword evidence="1 2" id="KW-0238">DNA-binding</keyword>
<dbReference type="Gene3D" id="2.40.50.140">
    <property type="entry name" value="Nucleic acid-binding proteins"/>
    <property type="match status" value="1"/>
</dbReference>
<evidence type="ECO:0000256" key="2">
    <source>
        <dbReference type="PIRNR" id="PIRNR002070"/>
    </source>
</evidence>
<dbReference type="GO" id="GO:0003697">
    <property type="term" value="F:single-stranded DNA binding"/>
    <property type="evidence" value="ECO:0007669"/>
    <property type="project" value="InterPro"/>
</dbReference>
<feature type="compositionally biased region" description="Basic residues" evidence="3">
    <location>
        <begin position="113"/>
        <end position="122"/>
    </location>
</feature>
<accession>A0A3A3Z1T3</accession>
<name>A0A3A3Z1T3_9ACTN</name>
<dbReference type="RefSeq" id="WP_119949850.1">
    <property type="nucleotide sequence ID" value="NZ_QZEZ01000002.1"/>
</dbReference>
<feature type="region of interest" description="Disordered" evidence="3">
    <location>
        <begin position="113"/>
        <end position="153"/>
    </location>
</feature>
<organism evidence="4 5">
    <name type="scientific">Vallicoccus soli</name>
    <dbReference type="NCBI Taxonomy" id="2339232"/>
    <lineage>
        <taxon>Bacteria</taxon>
        <taxon>Bacillati</taxon>
        <taxon>Actinomycetota</taxon>
        <taxon>Actinomycetes</taxon>
        <taxon>Motilibacterales</taxon>
        <taxon>Vallicoccaceae</taxon>
        <taxon>Vallicoccus</taxon>
    </lineage>
</organism>
<dbReference type="Pfam" id="PF00436">
    <property type="entry name" value="SSB"/>
    <property type="match status" value="1"/>
</dbReference>
<dbReference type="EMBL" id="QZEZ01000002">
    <property type="protein sequence ID" value="RJK97133.1"/>
    <property type="molecule type" value="Genomic_DNA"/>
</dbReference>
<dbReference type="PIRSF" id="PIRSF002070">
    <property type="entry name" value="SSB"/>
    <property type="match status" value="1"/>
</dbReference>
<dbReference type="CDD" id="cd04496">
    <property type="entry name" value="SSB_OBF"/>
    <property type="match status" value="1"/>
</dbReference>
<dbReference type="GO" id="GO:0006260">
    <property type="term" value="P:DNA replication"/>
    <property type="evidence" value="ECO:0007669"/>
    <property type="project" value="InterPro"/>
</dbReference>
<gene>
    <name evidence="4" type="ORF">D5H78_07980</name>
</gene>
<sequence length="166" mass="17592">MTLSKPRLTLAGNLTREPRVLSEEPPRVAFGLAVNPERRDAASEQWVPDGDVQYYDVVCFGALAANVRESLSKGDPVLVVGGLRRRGWQRADGSDGTTYEIAADAVAPDLRRGTSHFRRTRRGAPAEARAADPAGQEEGAAGEVAAGEVDGGPVVVDLRTGELVDA</sequence>
<evidence type="ECO:0000313" key="4">
    <source>
        <dbReference type="EMBL" id="RJK97133.1"/>
    </source>
</evidence>
<protein>
    <recommendedName>
        <fullName evidence="2">Single-stranded DNA-binding protein</fullName>
    </recommendedName>
</protein>
<dbReference type="OrthoDB" id="4427276at2"/>
<dbReference type="SUPFAM" id="SSF50249">
    <property type="entry name" value="Nucleic acid-binding proteins"/>
    <property type="match status" value="1"/>
</dbReference>